<feature type="compositionally biased region" description="Basic and acidic residues" evidence="1">
    <location>
        <begin position="115"/>
        <end position="137"/>
    </location>
</feature>
<evidence type="ECO:0000313" key="3">
    <source>
        <dbReference type="RefSeq" id="XP_052127018.1"/>
    </source>
</evidence>
<dbReference type="AlphaFoldDB" id="A0A9C6UF08"/>
<feature type="region of interest" description="Disordered" evidence="1">
    <location>
        <begin position="81"/>
        <end position="141"/>
    </location>
</feature>
<accession>A0A9C6UF08</accession>
<reference evidence="3" key="1">
    <citation type="submission" date="2025-08" db="UniProtKB">
        <authorList>
            <consortium name="RefSeq"/>
        </authorList>
    </citation>
    <scope>IDENTIFICATION</scope>
    <source>
        <tissue evidence="3">Whole organism</tissue>
    </source>
</reference>
<feature type="region of interest" description="Disordered" evidence="1">
    <location>
        <begin position="483"/>
        <end position="518"/>
    </location>
</feature>
<feature type="region of interest" description="Disordered" evidence="1">
    <location>
        <begin position="416"/>
        <end position="435"/>
    </location>
</feature>
<feature type="compositionally biased region" description="Low complexity" evidence="1">
    <location>
        <begin position="485"/>
        <end position="500"/>
    </location>
</feature>
<dbReference type="RefSeq" id="XP_052127018.1">
    <property type="nucleotide sequence ID" value="XM_052271058.1"/>
</dbReference>
<dbReference type="OrthoDB" id="8187303at2759"/>
<keyword evidence="2" id="KW-1185">Reference proteome</keyword>
<feature type="region of interest" description="Disordered" evidence="1">
    <location>
        <begin position="344"/>
        <end position="363"/>
    </location>
</feature>
<protein>
    <submittedName>
        <fullName evidence="3">Uncharacterized protein LOC127750182</fullName>
    </submittedName>
</protein>
<name>A0A9C6UF08_FRAOC</name>
<feature type="region of interest" description="Disordered" evidence="1">
    <location>
        <begin position="153"/>
        <end position="332"/>
    </location>
</feature>
<dbReference type="Proteomes" id="UP000504606">
    <property type="component" value="Unplaced"/>
</dbReference>
<evidence type="ECO:0000313" key="2">
    <source>
        <dbReference type="Proteomes" id="UP000504606"/>
    </source>
</evidence>
<dbReference type="KEGG" id="foc:127750182"/>
<feature type="compositionally biased region" description="Pro residues" evidence="1">
    <location>
        <begin position="509"/>
        <end position="518"/>
    </location>
</feature>
<proteinExistence type="predicted"/>
<feature type="compositionally biased region" description="Basic and acidic residues" evidence="1">
    <location>
        <begin position="176"/>
        <end position="219"/>
    </location>
</feature>
<gene>
    <name evidence="3" type="primary">LOC127750182</name>
</gene>
<organism evidence="2 3">
    <name type="scientific">Frankliniella occidentalis</name>
    <name type="common">Western flower thrips</name>
    <name type="synonym">Euthrips occidentalis</name>
    <dbReference type="NCBI Taxonomy" id="133901"/>
    <lineage>
        <taxon>Eukaryota</taxon>
        <taxon>Metazoa</taxon>
        <taxon>Ecdysozoa</taxon>
        <taxon>Arthropoda</taxon>
        <taxon>Hexapoda</taxon>
        <taxon>Insecta</taxon>
        <taxon>Pterygota</taxon>
        <taxon>Neoptera</taxon>
        <taxon>Paraneoptera</taxon>
        <taxon>Thysanoptera</taxon>
        <taxon>Terebrantia</taxon>
        <taxon>Thripoidea</taxon>
        <taxon>Thripidae</taxon>
        <taxon>Frankliniella</taxon>
    </lineage>
</organism>
<evidence type="ECO:0000256" key="1">
    <source>
        <dbReference type="SAM" id="MobiDB-lite"/>
    </source>
</evidence>
<feature type="compositionally biased region" description="Basic and acidic residues" evidence="1">
    <location>
        <begin position="81"/>
        <end position="93"/>
    </location>
</feature>
<dbReference type="GeneID" id="127750182"/>
<sequence length="518" mass="56981">MSDVMTLASEVKNLSNAARQLEPYVVALSAADIAISQMHQQAQNAAVQQQALHPKPSAEEAAHLQSVLEHINFLHQAERLRKDPDVGKGECRVHSGASPGHASTSSGQDKLLYIKLDKSKSSRSKSPRDRSEPRETPDQQQQALIAQAMLDSGYGMSGGRESKRGSVLSQIMGKVRTKEERKKSPEEPCRAKTPTRERVKSEGRGDSSHGKGDRHEGKPKTKGKVASLYHSLSGKVMGSSHSIQTVIAAEDEQEQRQQQSRRHLPPPPPPQRRPTTQITSVHRDDSTPIDIPADGTVKRRGRLSRPASAGEKEEVDYPITRKAKSVGSPTDFGGHLVRAVIHKDSMGNQPVSPRRHRSTDSALRQVRMYPASDTEDSVFKQSSCESLALSDIGLSGDHRKTLIVVVGSKSKRLMQKQRSWETFPPKRRDGHNKNRFCHDPEIFRTGFQNGSPIGSTISHIGPTLKKADSFEGHEEAVRTLVAAVQQHQQSQQNQAMQQQLHQRKHSGPKAPPPTGSSG</sequence>